<dbReference type="Gene3D" id="3.80.10.10">
    <property type="entry name" value="Ribonuclease Inhibitor"/>
    <property type="match status" value="1"/>
</dbReference>
<evidence type="ECO:0000259" key="1">
    <source>
        <dbReference type="Pfam" id="PF19729"/>
    </source>
</evidence>
<dbReference type="InterPro" id="IPR032675">
    <property type="entry name" value="LRR_dom_sf"/>
</dbReference>
<keyword evidence="3" id="KW-1185">Reference proteome</keyword>
<sequence>MIKSMVSFKRHKYRAVFIDLYLVPGVKRLVVHSEWLPPVLRTAESYIVTDRELMYISKLKNLRYLQLAGLPGIITGSFLSVIAKECPKLSQLHLAYLGLTAHCIYIGQLCQAFSHFTHLQDLRLEHAYLSIDSIFCKAAQRCTSLQRLCVVSKNGSIDSGAVIDFVSKLPSLVVLQLFTDATQYLCKKLQKSLKERFESCRPALSVSIWPLFDQDTAHVMNTIPTKHLEELTIFSSKVAQRPHKRL</sequence>
<dbReference type="InterPro" id="IPR045627">
    <property type="entry name" value="FBXL18_LRR"/>
</dbReference>
<gene>
    <name evidence="2" type="ORF">FSP39_019717</name>
</gene>
<dbReference type="Pfam" id="PF19729">
    <property type="entry name" value="LRR_FBXL18"/>
    <property type="match status" value="1"/>
</dbReference>
<feature type="domain" description="F-box/LRR-repeat protein 18 LRR" evidence="1">
    <location>
        <begin position="45"/>
        <end position="204"/>
    </location>
</feature>
<accession>A0AA89C707</accession>
<evidence type="ECO:0000313" key="2">
    <source>
        <dbReference type="EMBL" id="KAK3108955.1"/>
    </source>
</evidence>
<proteinExistence type="predicted"/>
<dbReference type="GO" id="GO:0031146">
    <property type="term" value="P:SCF-dependent proteasomal ubiquitin-dependent protein catabolic process"/>
    <property type="evidence" value="ECO:0007669"/>
    <property type="project" value="InterPro"/>
</dbReference>
<comment type="caution">
    <text evidence="2">The sequence shown here is derived from an EMBL/GenBank/DDBJ whole genome shotgun (WGS) entry which is preliminary data.</text>
</comment>
<dbReference type="AlphaFoldDB" id="A0AA89C707"/>
<dbReference type="SUPFAM" id="SSF52047">
    <property type="entry name" value="RNI-like"/>
    <property type="match status" value="1"/>
</dbReference>
<reference evidence="2" key="1">
    <citation type="submission" date="2019-08" db="EMBL/GenBank/DDBJ databases">
        <title>The improved chromosome-level genome for the pearl oyster Pinctada fucata martensii using PacBio sequencing and Hi-C.</title>
        <authorList>
            <person name="Zheng Z."/>
        </authorList>
    </citation>
    <scope>NUCLEOTIDE SEQUENCE</scope>
    <source>
        <strain evidence="2">ZZ-2019</strain>
        <tissue evidence="2">Adductor muscle</tissue>
    </source>
</reference>
<organism evidence="2 3">
    <name type="scientific">Pinctada imbricata</name>
    <name type="common">Atlantic pearl-oyster</name>
    <name type="synonym">Pinctada martensii</name>
    <dbReference type="NCBI Taxonomy" id="66713"/>
    <lineage>
        <taxon>Eukaryota</taxon>
        <taxon>Metazoa</taxon>
        <taxon>Spiralia</taxon>
        <taxon>Lophotrochozoa</taxon>
        <taxon>Mollusca</taxon>
        <taxon>Bivalvia</taxon>
        <taxon>Autobranchia</taxon>
        <taxon>Pteriomorphia</taxon>
        <taxon>Pterioida</taxon>
        <taxon>Pterioidea</taxon>
        <taxon>Pteriidae</taxon>
        <taxon>Pinctada</taxon>
    </lineage>
</organism>
<dbReference type="Proteomes" id="UP001186944">
    <property type="component" value="Unassembled WGS sequence"/>
</dbReference>
<protein>
    <recommendedName>
        <fullName evidence="1">F-box/LRR-repeat protein 18 LRR domain-containing protein</fullName>
    </recommendedName>
</protein>
<dbReference type="EMBL" id="VSWD01000001">
    <property type="protein sequence ID" value="KAK3108955.1"/>
    <property type="molecule type" value="Genomic_DNA"/>
</dbReference>
<name>A0AA89C707_PINIB</name>
<evidence type="ECO:0000313" key="3">
    <source>
        <dbReference type="Proteomes" id="UP001186944"/>
    </source>
</evidence>